<dbReference type="InterPro" id="IPR011706">
    <property type="entry name" value="Cu-oxidase_C"/>
</dbReference>
<evidence type="ECO:0000313" key="4">
    <source>
        <dbReference type="EMBL" id="NBI28087.1"/>
    </source>
</evidence>
<dbReference type="AlphaFoldDB" id="A0A6N9PYP3"/>
<accession>A0A6N9PYP3</accession>
<dbReference type="RefSeq" id="WP_160644706.1">
    <property type="nucleotide sequence ID" value="NZ_SIJB01000009.1"/>
</dbReference>
<evidence type="ECO:0000259" key="2">
    <source>
        <dbReference type="Pfam" id="PF07731"/>
    </source>
</evidence>
<feature type="domain" description="Plastocyanin-like" evidence="2">
    <location>
        <begin position="382"/>
        <end position="507"/>
    </location>
</feature>
<protein>
    <submittedName>
        <fullName evidence="4">Multicopper oxidase family protein</fullName>
    </submittedName>
</protein>
<dbReference type="CDD" id="cd13891">
    <property type="entry name" value="CuRO_3_CotA_like"/>
    <property type="match status" value="1"/>
</dbReference>
<dbReference type="InterPro" id="IPR045087">
    <property type="entry name" value="Cu-oxidase_fam"/>
</dbReference>
<dbReference type="InterPro" id="IPR011707">
    <property type="entry name" value="Cu-oxidase-like_N"/>
</dbReference>
<keyword evidence="5" id="KW-1185">Reference proteome</keyword>
<dbReference type="GO" id="GO:0016491">
    <property type="term" value="F:oxidoreductase activity"/>
    <property type="evidence" value="ECO:0007669"/>
    <property type="project" value="InterPro"/>
</dbReference>
<dbReference type="CDD" id="cd13868">
    <property type="entry name" value="CuRO_2_CotA_like"/>
    <property type="match status" value="1"/>
</dbReference>
<dbReference type="GO" id="GO:0005507">
    <property type="term" value="F:copper ion binding"/>
    <property type="evidence" value="ECO:0007669"/>
    <property type="project" value="InterPro"/>
</dbReference>
<dbReference type="Proteomes" id="UP000448943">
    <property type="component" value="Unassembled WGS sequence"/>
</dbReference>
<name>A0A6N9PYP3_9BACL</name>
<evidence type="ECO:0000259" key="3">
    <source>
        <dbReference type="Pfam" id="PF07732"/>
    </source>
</evidence>
<dbReference type="InterPro" id="IPR008972">
    <property type="entry name" value="Cupredoxin"/>
</dbReference>
<dbReference type="EMBL" id="SIJB01000009">
    <property type="protein sequence ID" value="NBI28087.1"/>
    <property type="molecule type" value="Genomic_DNA"/>
</dbReference>
<dbReference type="Pfam" id="PF07732">
    <property type="entry name" value="Cu-oxidase_3"/>
    <property type="match status" value="2"/>
</dbReference>
<organism evidence="4 5">
    <name type="scientific">Chengkuizengella marina</name>
    <dbReference type="NCBI Taxonomy" id="2507566"/>
    <lineage>
        <taxon>Bacteria</taxon>
        <taxon>Bacillati</taxon>
        <taxon>Bacillota</taxon>
        <taxon>Bacilli</taxon>
        <taxon>Bacillales</taxon>
        <taxon>Paenibacillaceae</taxon>
        <taxon>Chengkuizengella</taxon>
    </lineage>
</organism>
<feature type="domain" description="Plastocyanin-like" evidence="3">
    <location>
        <begin position="46"/>
        <end position="80"/>
    </location>
</feature>
<evidence type="ECO:0000313" key="5">
    <source>
        <dbReference type="Proteomes" id="UP000448943"/>
    </source>
</evidence>
<dbReference type="Pfam" id="PF07731">
    <property type="entry name" value="Cu-oxidase_2"/>
    <property type="match status" value="1"/>
</dbReference>
<comment type="caution">
    <text evidence="4">The sequence shown here is derived from an EMBL/GenBank/DDBJ whole genome shotgun (WGS) entry which is preliminary data.</text>
</comment>
<evidence type="ECO:0000256" key="1">
    <source>
        <dbReference type="ARBA" id="ARBA00010609"/>
    </source>
</evidence>
<comment type="similarity">
    <text evidence="1">Belongs to the multicopper oxidase family.</text>
</comment>
<sequence length="529" mass="61183">MNLIKYIDKLPLLPTVKPLYKKGDINYYEMKMNQFYTKMHSSLPDTLVWGFEGQYPGPTIEVKQFEKIQIKWMNELPPKHLFKVDKTIHGAEGDTPEVRTVVHVHGGITEADSDGYPDAWFTNGFKQVGPAFTREVYQYSNLHEATTLWYHDHTIGITRLNIYAGLAGFYLVRDKNELSLSLPKGKYEVPLMIQDRTFNPDGSLYYPEQPADAFEPTPKFFGDTIVVNGKVWPYLDVEPRRYRFRMLNGSNSRYYILKLDNGQPFIQIGNDGGFLEKPVIMNEILLGPAERADVIIDFADSQVNKIVLLNLAPEEYPREGEISIDTTGQIMQFRVTLPLMGKDVSQVPAKLRNVEYLKEEDAKINRVLTLVRSLDDMGRRIVLINNQRWDEPTTEKPKLGDTEIWTFINSSVSVHPIHLHLVNVQILDRQSYDQDLFLETGQIKLTSEKRPPAVNETGWKDTVNSNPGEILRIITRFEPYTGQYVFHCHILEHEDYEMMRPYEVVEQSRFLSRLKSFLLIKTNKDNKPT</sequence>
<dbReference type="Gene3D" id="2.60.40.420">
    <property type="entry name" value="Cupredoxins - blue copper proteins"/>
    <property type="match status" value="3"/>
</dbReference>
<reference evidence="4 5" key="1">
    <citation type="submission" date="2019-01" db="EMBL/GenBank/DDBJ databases">
        <title>Chengkuizengella sp. nov., isolated from deep-sea sediment of East Pacific Ocean.</title>
        <authorList>
            <person name="Yang J."/>
            <person name="Lai Q."/>
            <person name="Shao Z."/>
        </authorList>
    </citation>
    <scope>NUCLEOTIDE SEQUENCE [LARGE SCALE GENOMIC DNA]</scope>
    <source>
        <strain evidence="4 5">YPA3-1-1</strain>
    </source>
</reference>
<dbReference type="OrthoDB" id="9757546at2"/>
<dbReference type="PANTHER" id="PTHR48267">
    <property type="entry name" value="CUPREDOXIN SUPERFAMILY PROTEIN"/>
    <property type="match status" value="1"/>
</dbReference>
<dbReference type="PANTHER" id="PTHR48267:SF1">
    <property type="entry name" value="BILIRUBIN OXIDASE"/>
    <property type="match status" value="1"/>
</dbReference>
<dbReference type="CDD" id="cd13844">
    <property type="entry name" value="CuRO_1_BOD_CotA_like"/>
    <property type="match status" value="1"/>
</dbReference>
<gene>
    <name evidence="4" type="ORF">ERL59_03820</name>
</gene>
<feature type="domain" description="Plastocyanin-like" evidence="3">
    <location>
        <begin position="100"/>
        <end position="176"/>
    </location>
</feature>
<proteinExistence type="inferred from homology"/>
<dbReference type="SUPFAM" id="SSF49503">
    <property type="entry name" value="Cupredoxins"/>
    <property type="match status" value="3"/>
</dbReference>